<dbReference type="GO" id="GO:0016020">
    <property type="term" value="C:membrane"/>
    <property type="evidence" value="ECO:0007669"/>
    <property type="project" value="TreeGrafter"/>
</dbReference>
<reference evidence="2" key="1">
    <citation type="journal article" date="2014" name="PLoS Negl. Trop. Dis.">
        <title>Identification and characterization of seminal fluid proteins in the Asian tiger mosquito, Aedes albopictus.</title>
        <authorList>
            <person name="Boes K.E."/>
            <person name="Ribeiro J.M."/>
            <person name="Wong A."/>
            <person name="Harrington L.C."/>
            <person name="Wolfner M.F."/>
            <person name="Sirot L.K."/>
        </authorList>
    </citation>
    <scope>NUCLEOTIDE SEQUENCE</scope>
    <source>
        <tissue evidence="2">Reproductive organs</tissue>
    </source>
</reference>
<dbReference type="Gene3D" id="3.40.525.10">
    <property type="entry name" value="CRAL-TRIO lipid binding domain"/>
    <property type="match status" value="1"/>
</dbReference>
<organism evidence="2">
    <name type="scientific">Aedes albopictus</name>
    <name type="common">Asian tiger mosquito</name>
    <name type="synonym">Stegomyia albopicta</name>
    <dbReference type="NCBI Taxonomy" id="7160"/>
    <lineage>
        <taxon>Eukaryota</taxon>
        <taxon>Metazoa</taxon>
        <taxon>Ecdysozoa</taxon>
        <taxon>Arthropoda</taxon>
        <taxon>Hexapoda</taxon>
        <taxon>Insecta</taxon>
        <taxon>Pterygota</taxon>
        <taxon>Neoptera</taxon>
        <taxon>Endopterygota</taxon>
        <taxon>Diptera</taxon>
        <taxon>Nematocera</taxon>
        <taxon>Culicoidea</taxon>
        <taxon>Culicidae</taxon>
        <taxon>Culicinae</taxon>
        <taxon>Aedini</taxon>
        <taxon>Aedes</taxon>
        <taxon>Stegomyia</taxon>
    </lineage>
</organism>
<dbReference type="AlphaFoldDB" id="A0A023ENS0"/>
<name>A0A023ENS0_AEDAL</name>
<feature type="domain" description="CRAL-TRIO" evidence="1">
    <location>
        <begin position="82"/>
        <end position="247"/>
    </location>
</feature>
<dbReference type="SMART" id="SM00516">
    <property type="entry name" value="SEC14"/>
    <property type="match status" value="1"/>
</dbReference>
<sequence>MDHDYGFDLEEAIKREGLSRADLQALRTPPIEGVPLNITDRLLACFLNACRKNVPETRKVIKIYYQDRREAPELFDNRDPLNPKIQQCFQNQDYFFLPPTPAGHSVIFHRLSNPKASNYHFDEAVKTYFMLIETCMYHQGPRPGLICLFDMNNVGLSHLLRVKIGTIRKFFHYLQEGLPAKLKAIHVLNAVSFFDKVLYIIKPFMHAEILNMLFLYPTNTSLEKLYDEWIPRSCLPSDYGGELKSVAELHQEHLKTYQSLRPYFLAEERQRKGDSKLIEETSNKIKSLDID</sequence>
<dbReference type="InterPro" id="IPR001251">
    <property type="entry name" value="CRAL-TRIO_dom"/>
</dbReference>
<dbReference type="InterPro" id="IPR036865">
    <property type="entry name" value="CRAL-TRIO_dom_sf"/>
</dbReference>
<protein>
    <submittedName>
        <fullName evidence="2">Putative transporter</fullName>
    </submittedName>
</protein>
<accession>A0A023ENS0</accession>
<dbReference type="CDD" id="cd00170">
    <property type="entry name" value="SEC14"/>
    <property type="match status" value="1"/>
</dbReference>
<dbReference type="InterPro" id="IPR036273">
    <property type="entry name" value="CRAL/TRIO_N_dom_sf"/>
</dbReference>
<dbReference type="Pfam" id="PF00650">
    <property type="entry name" value="CRAL_TRIO"/>
    <property type="match status" value="1"/>
</dbReference>
<dbReference type="EMBL" id="GAPW01003012">
    <property type="protein sequence ID" value="JAC10586.1"/>
    <property type="molecule type" value="mRNA"/>
</dbReference>
<dbReference type="PROSITE" id="PS50191">
    <property type="entry name" value="CRAL_TRIO"/>
    <property type="match status" value="1"/>
</dbReference>
<dbReference type="PRINTS" id="PR00180">
    <property type="entry name" value="CRETINALDHBP"/>
</dbReference>
<evidence type="ECO:0000259" key="1">
    <source>
        <dbReference type="PROSITE" id="PS50191"/>
    </source>
</evidence>
<dbReference type="VEuPathDB" id="VectorBase:AALFPA_073942"/>
<proteinExistence type="evidence at transcript level"/>
<dbReference type="PANTHER" id="PTHR10174">
    <property type="entry name" value="ALPHA-TOCOPHEROL TRANSFER PROTEIN-RELATED"/>
    <property type="match status" value="1"/>
</dbReference>
<dbReference type="VEuPathDB" id="VectorBase:AALF023403"/>
<dbReference type="SUPFAM" id="SSF52087">
    <property type="entry name" value="CRAL/TRIO domain"/>
    <property type="match status" value="1"/>
</dbReference>
<dbReference type="GO" id="GO:1902936">
    <property type="term" value="F:phosphatidylinositol bisphosphate binding"/>
    <property type="evidence" value="ECO:0007669"/>
    <property type="project" value="TreeGrafter"/>
</dbReference>
<dbReference type="VEuPathDB" id="VectorBase:AALC636_031066"/>
<dbReference type="SUPFAM" id="SSF46938">
    <property type="entry name" value="CRAL/TRIO N-terminal domain"/>
    <property type="match status" value="1"/>
</dbReference>
<evidence type="ECO:0000313" key="2">
    <source>
        <dbReference type="EMBL" id="JAC10586.1"/>
    </source>
</evidence>
<dbReference type="PANTHER" id="PTHR10174:SF130">
    <property type="entry name" value="ALPHA-TOCOPHEROL TRANSFER PROTEIN-LIKE"/>
    <property type="match status" value="1"/>
</dbReference>